<evidence type="ECO:0000259" key="4">
    <source>
        <dbReference type="Pfam" id="PF21882"/>
    </source>
</evidence>
<dbReference type="InterPro" id="IPR054075">
    <property type="entry name" value="Gp53-like_C"/>
</dbReference>
<protein>
    <recommendedName>
        <fullName evidence="7">Minor tail protein</fullName>
    </recommendedName>
</protein>
<keyword evidence="1" id="KW-0378">Hydrolase</keyword>
<feature type="domain" description="Putative tail fiber protein gp53-like C-terminal" evidence="4">
    <location>
        <begin position="759"/>
        <end position="828"/>
    </location>
</feature>
<dbReference type="InterPro" id="IPR003305">
    <property type="entry name" value="CenC_carb-bd"/>
</dbReference>
<evidence type="ECO:0000256" key="2">
    <source>
        <dbReference type="SAM" id="MobiDB-lite"/>
    </source>
</evidence>
<evidence type="ECO:0000313" key="5">
    <source>
        <dbReference type="EMBL" id="NIH56236.1"/>
    </source>
</evidence>
<reference evidence="5 6" key="1">
    <citation type="submission" date="2020-02" db="EMBL/GenBank/DDBJ databases">
        <title>Sequencing the genomes of 1000 actinobacteria strains.</title>
        <authorList>
            <person name="Klenk H.-P."/>
        </authorList>
    </citation>
    <scope>NUCLEOTIDE SEQUENCE [LARGE SCALE GENOMIC DNA]</scope>
    <source>
        <strain evidence="5 6">DSM 19609</strain>
    </source>
</reference>
<comment type="caution">
    <text evidence="5">The sequence shown here is derived from an EMBL/GenBank/DDBJ whole genome shotgun (WGS) entry which is preliminary data.</text>
</comment>
<evidence type="ECO:0000313" key="6">
    <source>
        <dbReference type="Proteomes" id="UP000749311"/>
    </source>
</evidence>
<feature type="region of interest" description="Disordered" evidence="2">
    <location>
        <begin position="465"/>
        <end position="484"/>
    </location>
</feature>
<dbReference type="Pfam" id="PF21882">
    <property type="entry name" value="Gp53-like_C"/>
    <property type="match status" value="1"/>
</dbReference>
<dbReference type="InterPro" id="IPR008979">
    <property type="entry name" value="Galactose-bd-like_sf"/>
</dbReference>
<dbReference type="Gene3D" id="2.60.40.3940">
    <property type="match status" value="1"/>
</dbReference>
<feature type="domain" description="CBM-cenC" evidence="3">
    <location>
        <begin position="149"/>
        <end position="280"/>
    </location>
</feature>
<evidence type="ECO:0000256" key="1">
    <source>
        <dbReference type="ARBA" id="ARBA00022801"/>
    </source>
</evidence>
<keyword evidence="6" id="KW-1185">Reference proteome</keyword>
<dbReference type="Proteomes" id="UP000749311">
    <property type="component" value="Unassembled WGS sequence"/>
</dbReference>
<sequence length="828" mass="83509">MALPTITSNSPSSGYIAWTAFSIQYNGVSYTVAAGNTNKKFTCWRYNGAPTLEFSDTLPNDLTADDLLLFLNKSGIGVLAPTASVIDGSLIVAGSILADAIAANQIQAFHIDAGAVTANAIAAGAVTTDALAAGAITASKLSIGAVSDNMVVNGSFEDGVQGWGLGTPTNTETAGTADIVTGVASSGQYALRITRTSGTTTVTQAAEAAIPVTGSVSRSWYVSVTAGAGASLTSAFALRVYWMDADKTTVVSTTTVTSGQALSTTWKRLEGTVTPPSAAKYMRIGLVNSVTTSGTAIYIDSVEAMEVTVAAQIANGAITTPKLSANAVTANVIAANAVTAAKVLADEALLGKLLVRQLTAAEIDVPGIITSDELKTSGFDGGTGLRINDAGLQTIAETGQVSVSGTGIAAGLPGGDANVTITPDGTLTATGAEITGSEFTVAGDVADPWVTALDTGFEDSSEITEWTGGTGIADPTASSTANTGSVSMQMGTTLSNGGDSAARAIRTITTPSGLGSGGRRVHVAFALNIPVGFWSIGNAAVAVTVLNTTTVMTSASLGGATGWVDIDLTTWVSGLGATFPFTIAASLSGVSASSAGNLLPKLVDDVLVQVAQITIGMTIGVHGNIPGARWYDSEGTTIGRVSVPGTGQAGIWLDNGLTDGDLARVGCTPDSVIVEQRAAGIQNPVGRLLFGRDGNAVILATGDLGITSGSRITLTAPEVKLAGRNVPALAPDPVDLILGTWPTNGAGVTPIIYASSSVRNTATDTSQPIIFPGAFPHGVMSVVATNGDSNAQPDGHVVVHNIGLTGFYSSLRGGVNGPYRVNWIAMGW</sequence>
<organism evidence="5 6">
    <name type="scientific">Brooklawnia cerclae</name>
    <dbReference type="NCBI Taxonomy" id="349934"/>
    <lineage>
        <taxon>Bacteria</taxon>
        <taxon>Bacillati</taxon>
        <taxon>Actinomycetota</taxon>
        <taxon>Actinomycetes</taxon>
        <taxon>Propionibacteriales</taxon>
        <taxon>Propionibacteriaceae</taxon>
        <taxon>Brooklawnia</taxon>
    </lineage>
</organism>
<evidence type="ECO:0008006" key="7">
    <source>
        <dbReference type="Google" id="ProtNLM"/>
    </source>
</evidence>
<dbReference type="SUPFAM" id="SSF49785">
    <property type="entry name" value="Galactose-binding domain-like"/>
    <property type="match status" value="1"/>
</dbReference>
<gene>
    <name evidence="5" type="ORF">FB473_000881</name>
</gene>
<dbReference type="Pfam" id="PF02018">
    <property type="entry name" value="CBM_4_9"/>
    <property type="match status" value="1"/>
</dbReference>
<dbReference type="Gene3D" id="2.60.120.260">
    <property type="entry name" value="Galactose-binding domain-like"/>
    <property type="match status" value="1"/>
</dbReference>
<dbReference type="RefSeq" id="WP_167165200.1">
    <property type="nucleotide sequence ID" value="NZ_BAAAOO010000002.1"/>
</dbReference>
<proteinExistence type="predicted"/>
<accession>A0ABX0SE49</accession>
<name>A0ABX0SE49_9ACTN</name>
<evidence type="ECO:0000259" key="3">
    <source>
        <dbReference type="Pfam" id="PF02018"/>
    </source>
</evidence>
<dbReference type="EMBL" id="JAAMOZ010000001">
    <property type="protein sequence ID" value="NIH56236.1"/>
    <property type="molecule type" value="Genomic_DNA"/>
</dbReference>